<dbReference type="InterPro" id="IPR014710">
    <property type="entry name" value="RmlC-like_jellyroll"/>
</dbReference>
<protein>
    <recommendedName>
        <fullName evidence="3">Cupin domain-containing protein</fullName>
    </recommendedName>
</protein>
<reference evidence="2" key="1">
    <citation type="submission" date="2015-11" db="EMBL/GenBank/DDBJ databases">
        <authorList>
            <person name="Varghese N."/>
        </authorList>
    </citation>
    <scope>NUCLEOTIDE SEQUENCE [LARGE SCALE GENOMIC DNA]</scope>
    <source>
        <strain evidence="2">DSM 45899</strain>
    </source>
</reference>
<evidence type="ECO:0008006" key="3">
    <source>
        <dbReference type="Google" id="ProtNLM"/>
    </source>
</evidence>
<dbReference type="SUPFAM" id="SSF51182">
    <property type="entry name" value="RmlC-like cupins"/>
    <property type="match status" value="1"/>
</dbReference>
<evidence type="ECO:0000313" key="1">
    <source>
        <dbReference type="EMBL" id="CUU59392.1"/>
    </source>
</evidence>
<dbReference type="Gene3D" id="2.60.120.10">
    <property type="entry name" value="Jelly Rolls"/>
    <property type="match status" value="1"/>
</dbReference>
<accession>A0A0S4QUV8</accession>
<dbReference type="Proteomes" id="UP000198802">
    <property type="component" value="Unassembled WGS sequence"/>
</dbReference>
<dbReference type="EMBL" id="FAOZ01000027">
    <property type="protein sequence ID" value="CUU59392.1"/>
    <property type="molecule type" value="Genomic_DNA"/>
</dbReference>
<proteinExistence type="predicted"/>
<keyword evidence="2" id="KW-1185">Reference proteome</keyword>
<dbReference type="AlphaFoldDB" id="A0A0S4QUV8"/>
<name>A0A0S4QUV8_9ACTN</name>
<dbReference type="RefSeq" id="WP_091283455.1">
    <property type="nucleotide sequence ID" value="NZ_FAOZ01000027.1"/>
</dbReference>
<sequence>MTQDARSAKMVFFRSEDATPIDDDGIMSAPTIDEAVHEQLDLTPIVHGQRVRVLFKGEGPDGFSLVYSWFGAGFRLPRHSHSADCLYYVLSGEILMGSRVLKAGDGFFIKADAPYAYTAGDEGVEVLEFRTSTSFDNRILDQTAERWKPVIAAAVANQDRWLAATAGA</sequence>
<evidence type="ECO:0000313" key="2">
    <source>
        <dbReference type="Proteomes" id="UP000198802"/>
    </source>
</evidence>
<dbReference type="InterPro" id="IPR011051">
    <property type="entry name" value="RmlC_Cupin_sf"/>
</dbReference>
<gene>
    <name evidence="1" type="ORF">Ga0074812_12769</name>
</gene>
<organism evidence="1 2">
    <name type="scientific">Parafrankia irregularis</name>
    <dbReference type="NCBI Taxonomy" id="795642"/>
    <lineage>
        <taxon>Bacteria</taxon>
        <taxon>Bacillati</taxon>
        <taxon>Actinomycetota</taxon>
        <taxon>Actinomycetes</taxon>
        <taxon>Frankiales</taxon>
        <taxon>Frankiaceae</taxon>
        <taxon>Parafrankia</taxon>
    </lineage>
</organism>